<dbReference type="InterPro" id="IPR001680">
    <property type="entry name" value="WD40_rpt"/>
</dbReference>
<dbReference type="SMART" id="SM00320">
    <property type="entry name" value="WD40"/>
    <property type="match status" value="4"/>
</dbReference>
<dbReference type="EMBL" id="CM001220">
    <property type="protein sequence ID" value="KEH32171.1"/>
    <property type="molecule type" value="Genomic_DNA"/>
</dbReference>
<evidence type="ECO:0000313" key="7">
    <source>
        <dbReference type="Proteomes" id="UP000002051"/>
    </source>
</evidence>
<dbReference type="STRING" id="3880.A0A072US40"/>
<dbReference type="GO" id="GO:0003677">
    <property type="term" value="F:DNA binding"/>
    <property type="evidence" value="ECO:0000318"/>
    <property type="project" value="GO_Central"/>
</dbReference>
<accession>A0A072US40</accession>
<proteinExistence type="inferred from homology"/>
<gene>
    <name evidence="5" type="ordered locus">MTR_4g116910</name>
</gene>
<name>A0A072US40_MEDTR</name>
<dbReference type="Pfam" id="PF00400">
    <property type="entry name" value="WD40"/>
    <property type="match status" value="1"/>
</dbReference>
<dbReference type="InterPro" id="IPR015943">
    <property type="entry name" value="WD40/YVTN_repeat-like_dom_sf"/>
</dbReference>
<dbReference type="SUPFAM" id="SSF50978">
    <property type="entry name" value="WD40 repeat-like"/>
    <property type="match status" value="1"/>
</dbReference>
<feature type="region of interest" description="Disordered" evidence="4">
    <location>
        <begin position="30"/>
        <end position="53"/>
    </location>
</feature>
<dbReference type="GO" id="GO:2000001">
    <property type="term" value="P:regulation of DNA damage checkpoint"/>
    <property type="evidence" value="ECO:0000318"/>
    <property type="project" value="GO_Central"/>
</dbReference>
<reference evidence="5 7" key="2">
    <citation type="journal article" date="2014" name="BMC Genomics">
        <title>An improved genome release (version Mt4.0) for the model legume Medicago truncatula.</title>
        <authorList>
            <person name="Tang H."/>
            <person name="Krishnakumar V."/>
            <person name="Bidwell S."/>
            <person name="Rosen B."/>
            <person name="Chan A."/>
            <person name="Zhou S."/>
            <person name="Gentzbittel L."/>
            <person name="Childs K.L."/>
            <person name="Yandell M."/>
            <person name="Gundlach H."/>
            <person name="Mayer K.F."/>
            <person name="Schwartz D.C."/>
            <person name="Town C.D."/>
        </authorList>
    </citation>
    <scope>GENOME REANNOTATION</scope>
    <source>
        <strain evidence="5">A17</strain>
        <strain evidence="6 7">cv. Jemalong A17</strain>
    </source>
</reference>
<reference evidence="5 7" key="1">
    <citation type="journal article" date="2011" name="Nature">
        <title>The Medicago genome provides insight into the evolution of rhizobial symbioses.</title>
        <authorList>
            <person name="Young N.D."/>
            <person name="Debelle F."/>
            <person name="Oldroyd G.E."/>
            <person name="Geurts R."/>
            <person name="Cannon S.B."/>
            <person name="Udvardi M.K."/>
            <person name="Benedito V.A."/>
            <person name="Mayer K.F."/>
            <person name="Gouzy J."/>
            <person name="Schoof H."/>
            <person name="Van de Peer Y."/>
            <person name="Proost S."/>
            <person name="Cook D.R."/>
            <person name="Meyers B.C."/>
            <person name="Spannagl M."/>
            <person name="Cheung F."/>
            <person name="De Mita S."/>
            <person name="Krishnakumar V."/>
            <person name="Gundlach H."/>
            <person name="Zhou S."/>
            <person name="Mudge J."/>
            <person name="Bharti A.K."/>
            <person name="Murray J.D."/>
            <person name="Naoumkina M.A."/>
            <person name="Rosen B."/>
            <person name="Silverstein K.A."/>
            <person name="Tang H."/>
            <person name="Rombauts S."/>
            <person name="Zhao P.X."/>
            <person name="Zhou P."/>
            <person name="Barbe V."/>
            <person name="Bardou P."/>
            <person name="Bechner M."/>
            <person name="Bellec A."/>
            <person name="Berger A."/>
            <person name="Berges H."/>
            <person name="Bidwell S."/>
            <person name="Bisseling T."/>
            <person name="Choisne N."/>
            <person name="Couloux A."/>
            <person name="Denny R."/>
            <person name="Deshpande S."/>
            <person name="Dai X."/>
            <person name="Doyle J.J."/>
            <person name="Dudez A.M."/>
            <person name="Farmer A.D."/>
            <person name="Fouteau S."/>
            <person name="Franken C."/>
            <person name="Gibelin C."/>
            <person name="Gish J."/>
            <person name="Goldstein S."/>
            <person name="Gonzalez A.J."/>
            <person name="Green P.J."/>
            <person name="Hallab A."/>
            <person name="Hartog M."/>
            <person name="Hua A."/>
            <person name="Humphray S.J."/>
            <person name="Jeong D.H."/>
            <person name="Jing Y."/>
            <person name="Jocker A."/>
            <person name="Kenton S.M."/>
            <person name="Kim D.J."/>
            <person name="Klee K."/>
            <person name="Lai H."/>
            <person name="Lang C."/>
            <person name="Lin S."/>
            <person name="Macmil S.L."/>
            <person name="Magdelenat G."/>
            <person name="Matthews L."/>
            <person name="McCorrison J."/>
            <person name="Monaghan E.L."/>
            <person name="Mun J.H."/>
            <person name="Najar F.Z."/>
            <person name="Nicholson C."/>
            <person name="Noirot C."/>
            <person name="O'Bleness M."/>
            <person name="Paule C.R."/>
            <person name="Poulain J."/>
            <person name="Prion F."/>
            <person name="Qin B."/>
            <person name="Qu C."/>
            <person name="Retzel E.F."/>
            <person name="Riddle C."/>
            <person name="Sallet E."/>
            <person name="Samain S."/>
            <person name="Samson N."/>
            <person name="Sanders I."/>
            <person name="Saurat O."/>
            <person name="Scarpelli C."/>
            <person name="Schiex T."/>
            <person name="Segurens B."/>
            <person name="Severin A.J."/>
            <person name="Sherrier D.J."/>
            <person name="Shi R."/>
            <person name="Sims S."/>
            <person name="Singer S.R."/>
            <person name="Sinharoy S."/>
            <person name="Sterck L."/>
            <person name="Viollet A."/>
            <person name="Wang B.B."/>
            <person name="Wang K."/>
            <person name="Wang M."/>
            <person name="Wang X."/>
            <person name="Warfsmann J."/>
            <person name="Weissenbach J."/>
            <person name="White D.D."/>
            <person name="White J.D."/>
            <person name="Wiley G.B."/>
            <person name="Wincker P."/>
            <person name="Xing Y."/>
            <person name="Yang L."/>
            <person name="Yao Z."/>
            <person name="Ying F."/>
            <person name="Zhai J."/>
            <person name="Zhou L."/>
            <person name="Zuber A."/>
            <person name="Denarie J."/>
            <person name="Dixon R.A."/>
            <person name="May G.D."/>
            <person name="Schwartz D.C."/>
            <person name="Rogers J."/>
            <person name="Quetier F."/>
            <person name="Town C.D."/>
            <person name="Roe B.A."/>
        </authorList>
    </citation>
    <scope>NUCLEOTIDE SEQUENCE [LARGE SCALE GENOMIC DNA]</scope>
    <source>
        <strain evidence="5">A17</strain>
        <strain evidence="6 7">cv. Jemalong A17</strain>
    </source>
</reference>
<protein>
    <submittedName>
        <fullName evidence="5">Transducin/WD-like repeat-protein</fullName>
    </submittedName>
</protein>
<dbReference type="AlphaFoldDB" id="A0A072US40"/>
<dbReference type="PANTHER" id="PTHR14773:SF0">
    <property type="entry name" value="WD REPEAT-CONTAINING PROTEIN 76"/>
    <property type="match status" value="1"/>
</dbReference>
<dbReference type="Proteomes" id="UP000002051">
    <property type="component" value="Chromosome 4"/>
</dbReference>
<dbReference type="Gene3D" id="2.130.10.10">
    <property type="entry name" value="YVTN repeat-like/Quinoprotein amine dehydrogenase"/>
    <property type="match status" value="1"/>
</dbReference>
<dbReference type="HOGENOM" id="CLU_017019_2_0_1"/>
<organism evidence="5 7">
    <name type="scientific">Medicago truncatula</name>
    <name type="common">Barrel medic</name>
    <name type="synonym">Medicago tribuloides</name>
    <dbReference type="NCBI Taxonomy" id="3880"/>
    <lineage>
        <taxon>Eukaryota</taxon>
        <taxon>Viridiplantae</taxon>
        <taxon>Streptophyta</taxon>
        <taxon>Embryophyta</taxon>
        <taxon>Tracheophyta</taxon>
        <taxon>Spermatophyta</taxon>
        <taxon>Magnoliopsida</taxon>
        <taxon>eudicotyledons</taxon>
        <taxon>Gunneridae</taxon>
        <taxon>Pentapetalae</taxon>
        <taxon>rosids</taxon>
        <taxon>fabids</taxon>
        <taxon>Fabales</taxon>
        <taxon>Fabaceae</taxon>
        <taxon>Papilionoideae</taxon>
        <taxon>50 kb inversion clade</taxon>
        <taxon>NPAAA clade</taxon>
        <taxon>Hologalegina</taxon>
        <taxon>IRL clade</taxon>
        <taxon>Trifolieae</taxon>
        <taxon>Medicago</taxon>
    </lineage>
</organism>
<evidence type="ECO:0000256" key="4">
    <source>
        <dbReference type="SAM" id="MobiDB-lite"/>
    </source>
</evidence>
<dbReference type="GO" id="GO:0005634">
    <property type="term" value="C:nucleus"/>
    <property type="evidence" value="ECO:0000318"/>
    <property type="project" value="GO_Central"/>
</dbReference>
<dbReference type="EnsemblPlants" id="KEH32171">
    <property type="protein sequence ID" value="KEH32171"/>
    <property type="gene ID" value="MTR_4g116910"/>
</dbReference>
<sequence length="441" mass="49086">MATPQKVSEYERKRLENIRRNKEMMSALQIHSKASQLSKAVTKSEKKKLKTETPIAAARSSLRIRGIPALTLETKPLNQTMDPLPMKDTYKGTHSDRSFVESLADSSMSNKEQVNDTSKNRKKIECSLELESLSLDRKNIARVVPDGGITHLRFLPSNDFKMVVAGNRVGDIGFWNVGESEVFVYHPHQAPISGISIHPHCLSKIYTSCNDGFVRMMDAEKEVFDMVYHSSNDESKKKKDKGIYALSQPKNEANCLYLAEGSGYLTVWDNRIGKCSSSSRLDLHQLRINTIDFNPENPHIGVTSSSDGTACNLTALRKFTYEGGMQSAYFSPSGRSIAITSSKNTIGIYSGVNLEDAAFVYHESIKVFSTFRAIWGWDDSYIFMGSEKRGVDVVSAVQKATVMTLESPLISAIPLKFDAHSYEVGMLAGASWGQVYVWTLS</sequence>
<keyword evidence="3" id="KW-0677">Repeat</keyword>
<evidence type="ECO:0000256" key="2">
    <source>
        <dbReference type="ARBA" id="ARBA00022574"/>
    </source>
</evidence>
<keyword evidence="7" id="KW-1185">Reference proteome</keyword>
<reference evidence="6" key="3">
    <citation type="submission" date="2015-04" db="UniProtKB">
        <authorList>
            <consortium name="EnsemblPlants"/>
        </authorList>
    </citation>
    <scope>IDENTIFICATION</scope>
    <source>
        <strain evidence="6">cv. Jemalong A17</strain>
    </source>
</reference>
<evidence type="ECO:0000313" key="5">
    <source>
        <dbReference type="EMBL" id="KEH32171.1"/>
    </source>
</evidence>
<evidence type="ECO:0000313" key="6">
    <source>
        <dbReference type="EnsemblPlants" id="KEH32171"/>
    </source>
</evidence>
<dbReference type="InterPro" id="IPR050853">
    <property type="entry name" value="WD_repeat_DNA-damage-binding"/>
</dbReference>
<evidence type="ECO:0000256" key="1">
    <source>
        <dbReference type="ARBA" id="ARBA00005434"/>
    </source>
</evidence>
<dbReference type="InterPro" id="IPR036322">
    <property type="entry name" value="WD40_repeat_dom_sf"/>
</dbReference>
<dbReference type="PANTHER" id="PTHR14773">
    <property type="entry name" value="WD REPEAT-CONTAINING PROTEIN 76"/>
    <property type="match status" value="1"/>
</dbReference>
<keyword evidence="2" id="KW-0853">WD repeat</keyword>
<comment type="similarity">
    <text evidence="1">Belongs to the WD repeat DDB2/WDR76 family.</text>
</comment>
<evidence type="ECO:0000256" key="3">
    <source>
        <dbReference type="ARBA" id="ARBA00022737"/>
    </source>
</evidence>